<dbReference type="AlphaFoldDB" id="A0A7W2I8J1"/>
<name>A0A7W2I8J1_9BURK</name>
<keyword evidence="3" id="KW-1185">Reference proteome</keyword>
<keyword evidence="1" id="KW-0812">Transmembrane</keyword>
<comment type="caution">
    <text evidence="2">The sequence shown here is derived from an EMBL/GenBank/DDBJ whole genome shotgun (WGS) entry which is preliminary data.</text>
</comment>
<sequence>MEENEVEKGVMKMYRESEPDINTLYEYSYVNHIAWSILVIAIGLIIWLTIALSNAENLRYALMTRQCADPVFKGEVDTKCLKTVHAREHWWQNVAYALRHVKPE</sequence>
<organism evidence="2 3">
    <name type="scientific">Rugamonas fusca</name>
    <dbReference type="NCBI Taxonomy" id="2758568"/>
    <lineage>
        <taxon>Bacteria</taxon>
        <taxon>Pseudomonadati</taxon>
        <taxon>Pseudomonadota</taxon>
        <taxon>Betaproteobacteria</taxon>
        <taxon>Burkholderiales</taxon>
        <taxon>Oxalobacteraceae</taxon>
        <taxon>Telluria group</taxon>
        <taxon>Rugamonas</taxon>
    </lineage>
</organism>
<keyword evidence="1" id="KW-1133">Transmembrane helix</keyword>
<dbReference type="EMBL" id="JACEZS010000019">
    <property type="protein sequence ID" value="MBA5607535.1"/>
    <property type="molecule type" value="Genomic_DNA"/>
</dbReference>
<dbReference type="Proteomes" id="UP000566711">
    <property type="component" value="Unassembled WGS sequence"/>
</dbReference>
<evidence type="ECO:0000256" key="1">
    <source>
        <dbReference type="SAM" id="Phobius"/>
    </source>
</evidence>
<reference evidence="2 3" key="1">
    <citation type="submission" date="2020-07" db="EMBL/GenBank/DDBJ databases">
        <title>Novel species isolated from subtropical streams in China.</title>
        <authorList>
            <person name="Lu H."/>
        </authorList>
    </citation>
    <scope>NUCLEOTIDE SEQUENCE [LARGE SCALE GENOMIC DNA]</scope>
    <source>
        <strain evidence="2 3">FT3S</strain>
    </source>
</reference>
<evidence type="ECO:0000313" key="2">
    <source>
        <dbReference type="EMBL" id="MBA5607535.1"/>
    </source>
</evidence>
<protein>
    <submittedName>
        <fullName evidence="2">Uncharacterized protein</fullName>
    </submittedName>
</protein>
<proteinExistence type="predicted"/>
<feature type="transmembrane region" description="Helical" evidence="1">
    <location>
        <begin position="33"/>
        <end position="55"/>
    </location>
</feature>
<accession>A0A7W2I8J1</accession>
<evidence type="ECO:0000313" key="3">
    <source>
        <dbReference type="Proteomes" id="UP000566711"/>
    </source>
</evidence>
<keyword evidence="1" id="KW-0472">Membrane</keyword>
<gene>
    <name evidence="2" type="ORF">H3H36_19445</name>
</gene>